<reference evidence="3" key="1">
    <citation type="journal article" date="2019" name="Int. J. Syst. Evol. Microbiol.">
        <title>The Global Catalogue of Microorganisms (GCM) 10K type strain sequencing project: providing services to taxonomists for standard genome sequencing and annotation.</title>
        <authorList>
            <consortium name="The Broad Institute Genomics Platform"/>
            <consortium name="The Broad Institute Genome Sequencing Center for Infectious Disease"/>
            <person name="Wu L."/>
            <person name="Ma J."/>
        </authorList>
    </citation>
    <scope>NUCLEOTIDE SEQUENCE [LARGE SCALE GENOMIC DNA]</scope>
    <source>
        <strain evidence="3">TISTR 2241</strain>
    </source>
</reference>
<keyword evidence="1" id="KW-1133">Transmembrane helix</keyword>
<gene>
    <name evidence="2" type="ORF">ACFSTF_14545</name>
</gene>
<evidence type="ECO:0000313" key="3">
    <source>
        <dbReference type="Proteomes" id="UP001597458"/>
    </source>
</evidence>
<name>A0ABW5PUB0_9BACI</name>
<feature type="transmembrane region" description="Helical" evidence="1">
    <location>
        <begin position="20"/>
        <end position="39"/>
    </location>
</feature>
<dbReference type="Proteomes" id="UP001597458">
    <property type="component" value="Unassembled WGS sequence"/>
</dbReference>
<keyword evidence="3" id="KW-1185">Reference proteome</keyword>
<dbReference type="EMBL" id="JBHUMR010000017">
    <property type="protein sequence ID" value="MFD2618519.1"/>
    <property type="molecule type" value="Genomic_DNA"/>
</dbReference>
<sequence length="42" mass="4523">MKNEKTVEKLFEDVSVSDVMMDFAGVGVICGIIALAIFASPF</sequence>
<evidence type="ECO:0000313" key="2">
    <source>
        <dbReference type="EMBL" id="MFD2618519.1"/>
    </source>
</evidence>
<comment type="caution">
    <text evidence="2">The sequence shown here is derived from an EMBL/GenBank/DDBJ whole genome shotgun (WGS) entry which is preliminary data.</text>
</comment>
<keyword evidence="1" id="KW-0472">Membrane</keyword>
<dbReference type="RefSeq" id="WP_258311675.1">
    <property type="nucleotide sequence ID" value="NZ_JBHUMR010000017.1"/>
</dbReference>
<organism evidence="2 3">
    <name type="scientific">Terrilactibacillus laevilacticus</name>
    <dbReference type="NCBI Taxonomy" id="1380157"/>
    <lineage>
        <taxon>Bacteria</taxon>
        <taxon>Bacillati</taxon>
        <taxon>Bacillota</taxon>
        <taxon>Bacilli</taxon>
        <taxon>Bacillales</taxon>
        <taxon>Bacillaceae</taxon>
        <taxon>Terrilactibacillus</taxon>
    </lineage>
</organism>
<keyword evidence="1" id="KW-0812">Transmembrane</keyword>
<proteinExistence type="predicted"/>
<evidence type="ECO:0000256" key="1">
    <source>
        <dbReference type="SAM" id="Phobius"/>
    </source>
</evidence>
<accession>A0ABW5PUB0</accession>
<protein>
    <submittedName>
        <fullName evidence="2">Uncharacterized protein</fullName>
    </submittedName>
</protein>